<protein>
    <submittedName>
        <fullName evidence="2">Uncharacterized protein</fullName>
    </submittedName>
</protein>
<evidence type="ECO:0000256" key="1">
    <source>
        <dbReference type="SAM" id="Coils"/>
    </source>
</evidence>
<organism evidence="2 3">
    <name type="scientific">Cellulophaga tyrosinoxydans</name>
    <dbReference type="NCBI Taxonomy" id="504486"/>
    <lineage>
        <taxon>Bacteria</taxon>
        <taxon>Pseudomonadati</taxon>
        <taxon>Bacteroidota</taxon>
        <taxon>Flavobacteriia</taxon>
        <taxon>Flavobacteriales</taxon>
        <taxon>Flavobacteriaceae</taxon>
        <taxon>Cellulophaga</taxon>
    </lineage>
</organism>
<sequence>MISTETKPIEPTMKSDLQWLTTHLNSYKDQLTQGAKIEALKDLILVDFSNICHQYNSHAAAIESNEASEIEIDQYLLQYVLPESFKDLIIIHRDVLLQLQIGHHKTIENIASIAALQNLIEESITLLVNAINYVTSTIEKEVKSTYKTNAKKIIDSKTRHHLSPWKVYQEQFNILLSQFSQITNTNKKTINNIEIFNEIRNDTNSIIEKIGLESQVLLEISTNAIAVIKGNENSKEILSWIEKSLTQISANDAKTNVEFTSAIESKINNLESYAIPIGTNEGYLLEKKIDFNKSVKKWMDYNLLPLLSDVWEQNNSINNFIKHSLLNLKSSLNLGKENNNLIHLDTQLEAYKNTKNTLQENIERQNSIVAQIKSLLVKEFLVCNSYNSNEFLDVSIQNSLNQYTVETGNILVTIQKGFKNLIAKFNQSYDKVVLDNPQANLEKAANCIAQRMFKEANAHYDTLFLNKKFIGDLFLVTRTQQENKLKDTVAQWNDGFNKSILVLGNNLSGKSTFLENTSDIFTDQKILKLSPNDSITIEGRKFKTSNDLKDALNAVKNNSFSQKRILVIDDLELWRDDKFSLLNNTRALINFIESESDNVLVIVSTNSSMCAHLNKRSNFSNAFSTHIDLNKSTLEEICKAVLVRHSATHRTLINSNNEPLSDTQIVAHVTKLCKKYNNNLGEVLQSWTYGTTVTENGSIQYQENATSFPDFFTREEIIVLKYTLLYNYSNEKMFKSFIGANYETNFKSGLKRLLNNKVLIRDDNGFLKINPVINYDIYQILKYRDIID</sequence>
<reference evidence="2 3" key="1">
    <citation type="submission" date="2017-04" db="EMBL/GenBank/DDBJ databases">
        <authorList>
            <person name="Afonso C.L."/>
            <person name="Miller P.J."/>
            <person name="Scott M.A."/>
            <person name="Spackman E."/>
            <person name="Goraichik I."/>
            <person name="Dimitrov K.M."/>
            <person name="Suarez D.L."/>
            <person name="Swayne D.E."/>
        </authorList>
    </citation>
    <scope>NUCLEOTIDE SEQUENCE [LARGE SCALE GENOMIC DNA]</scope>
    <source>
        <strain evidence="2 3">DSM 21164</strain>
    </source>
</reference>
<dbReference type="AlphaFoldDB" id="A0A1W2AAN1"/>
<keyword evidence="1" id="KW-0175">Coiled coil</keyword>
<accession>A0A1W2AAN1</accession>
<dbReference type="Proteomes" id="UP000192360">
    <property type="component" value="Unassembled WGS sequence"/>
</dbReference>
<dbReference type="OrthoDB" id="813088at2"/>
<dbReference type="InterPro" id="IPR027417">
    <property type="entry name" value="P-loop_NTPase"/>
</dbReference>
<name>A0A1W2AAN1_9FLAO</name>
<proteinExistence type="predicted"/>
<evidence type="ECO:0000313" key="2">
    <source>
        <dbReference type="EMBL" id="SMC57775.1"/>
    </source>
</evidence>
<dbReference type="RefSeq" id="WP_084061264.1">
    <property type="nucleotide sequence ID" value="NZ_FWXO01000002.1"/>
</dbReference>
<feature type="coiled-coil region" evidence="1">
    <location>
        <begin position="341"/>
        <end position="368"/>
    </location>
</feature>
<evidence type="ECO:0000313" key="3">
    <source>
        <dbReference type="Proteomes" id="UP000192360"/>
    </source>
</evidence>
<dbReference type="SUPFAM" id="SSF52540">
    <property type="entry name" value="P-loop containing nucleoside triphosphate hydrolases"/>
    <property type="match status" value="1"/>
</dbReference>
<dbReference type="STRING" id="504486.SAMN05660703_1934"/>
<keyword evidence="3" id="KW-1185">Reference proteome</keyword>
<gene>
    <name evidence="2" type="ORF">SAMN05660703_1934</name>
</gene>
<dbReference type="EMBL" id="FWXO01000002">
    <property type="protein sequence ID" value="SMC57775.1"/>
    <property type="molecule type" value="Genomic_DNA"/>
</dbReference>